<feature type="compositionally biased region" description="Gly residues" evidence="2">
    <location>
        <begin position="806"/>
        <end position="818"/>
    </location>
</feature>
<dbReference type="Proteomes" id="UP000002630">
    <property type="component" value="Linkage Group LG15"/>
</dbReference>
<feature type="compositionally biased region" description="Polar residues" evidence="2">
    <location>
        <begin position="86"/>
        <end position="103"/>
    </location>
</feature>
<feature type="compositionally biased region" description="Low complexity" evidence="2">
    <location>
        <begin position="197"/>
        <end position="212"/>
    </location>
</feature>
<dbReference type="EMBL" id="FN648608">
    <property type="protein sequence ID" value="CBN74718.1"/>
    <property type="molecule type" value="Genomic_DNA"/>
</dbReference>
<keyword evidence="4" id="KW-1185">Reference proteome</keyword>
<reference evidence="3 4" key="1">
    <citation type="journal article" date="2010" name="Nature">
        <title>The Ectocarpus genome and the independent evolution of multicellularity in brown algae.</title>
        <authorList>
            <person name="Cock J.M."/>
            <person name="Sterck L."/>
            <person name="Rouze P."/>
            <person name="Scornet D."/>
            <person name="Allen A.E."/>
            <person name="Amoutzias G."/>
            <person name="Anthouard V."/>
            <person name="Artiguenave F."/>
            <person name="Aury J.M."/>
            <person name="Badger J.H."/>
            <person name="Beszteri B."/>
            <person name="Billiau K."/>
            <person name="Bonnet E."/>
            <person name="Bothwell J.H."/>
            <person name="Bowler C."/>
            <person name="Boyen C."/>
            <person name="Brownlee C."/>
            <person name="Carrano C.J."/>
            <person name="Charrier B."/>
            <person name="Cho G.Y."/>
            <person name="Coelho S.M."/>
            <person name="Collen J."/>
            <person name="Corre E."/>
            <person name="Da Silva C."/>
            <person name="Delage L."/>
            <person name="Delaroque N."/>
            <person name="Dittami S.M."/>
            <person name="Doulbeau S."/>
            <person name="Elias M."/>
            <person name="Farnham G."/>
            <person name="Gachon C.M."/>
            <person name="Gschloessl B."/>
            <person name="Heesch S."/>
            <person name="Jabbari K."/>
            <person name="Jubin C."/>
            <person name="Kawai H."/>
            <person name="Kimura K."/>
            <person name="Kloareg B."/>
            <person name="Kupper F.C."/>
            <person name="Lang D."/>
            <person name="Le Bail A."/>
            <person name="Leblanc C."/>
            <person name="Lerouge P."/>
            <person name="Lohr M."/>
            <person name="Lopez P.J."/>
            <person name="Martens C."/>
            <person name="Maumus F."/>
            <person name="Michel G."/>
            <person name="Miranda-Saavedra D."/>
            <person name="Morales J."/>
            <person name="Moreau H."/>
            <person name="Motomura T."/>
            <person name="Nagasato C."/>
            <person name="Napoli C.A."/>
            <person name="Nelson D.R."/>
            <person name="Nyvall-Collen P."/>
            <person name="Peters A.F."/>
            <person name="Pommier C."/>
            <person name="Potin P."/>
            <person name="Poulain J."/>
            <person name="Quesneville H."/>
            <person name="Read B."/>
            <person name="Rensing S.A."/>
            <person name="Ritter A."/>
            <person name="Rousvoal S."/>
            <person name="Samanta M."/>
            <person name="Samson G."/>
            <person name="Schroeder D.C."/>
            <person name="Segurens B."/>
            <person name="Strittmatter M."/>
            <person name="Tonon T."/>
            <person name="Tregear J.W."/>
            <person name="Valentin K."/>
            <person name="von Dassow P."/>
            <person name="Yamagishi T."/>
            <person name="Van de Peer Y."/>
            <person name="Wincker P."/>
        </authorList>
    </citation>
    <scope>NUCLEOTIDE SEQUENCE [LARGE SCALE GENOMIC DNA]</scope>
    <source>
        <strain evidence="4">Ec32 / CCAP1310/4</strain>
    </source>
</reference>
<evidence type="ECO:0000313" key="4">
    <source>
        <dbReference type="Proteomes" id="UP000002630"/>
    </source>
</evidence>
<dbReference type="OrthoDB" id="68966at2759"/>
<feature type="region of interest" description="Disordered" evidence="2">
    <location>
        <begin position="1"/>
        <end position="292"/>
    </location>
</feature>
<feature type="region of interest" description="Disordered" evidence="2">
    <location>
        <begin position="422"/>
        <end position="460"/>
    </location>
</feature>
<keyword evidence="1" id="KW-0175">Coiled coil</keyword>
<proteinExistence type="predicted"/>
<feature type="compositionally biased region" description="Basic and acidic residues" evidence="2">
    <location>
        <begin position="270"/>
        <end position="280"/>
    </location>
</feature>
<evidence type="ECO:0000256" key="2">
    <source>
        <dbReference type="SAM" id="MobiDB-lite"/>
    </source>
</evidence>
<feature type="region of interest" description="Disordered" evidence="2">
    <location>
        <begin position="806"/>
        <end position="871"/>
    </location>
</feature>
<dbReference type="AlphaFoldDB" id="D8LMR7"/>
<feature type="compositionally biased region" description="Gly residues" evidence="2">
    <location>
        <begin position="726"/>
        <end position="739"/>
    </location>
</feature>
<feature type="compositionally biased region" description="Low complexity" evidence="2">
    <location>
        <begin position="170"/>
        <end position="183"/>
    </location>
</feature>
<gene>
    <name evidence="3" type="ORF">Esi_0041_0024</name>
</gene>
<feature type="compositionally biased region" description="Low complexity" evidence="2">
    <location>
        <begin position="683"/>
        <end position="696"/>
    </location>
</feature>
<feature type="compositionally biased region" description="Basic and acidic residues" evidence="2">
    <location>
        <begin position="72"/>
        <end position="85"/>
    </location>
</feature>
<dbReference type="eggNOG" id="ENOG502QTP6">
    <property type="taxonomic scope" value="Eukaryota"/>
</dbReference>
<name>D8LMR7_ECTSI</name>
<feature type="compositionally biased region" description="Basic and acidic residues" evidence="2">
    <location>
        <begin position="33"/>
        <end position="42"/>
    </location>
</feature>
<feature type="compositionally biased region" description="Gly residues" evidence="2">
    <location>
        <begin position="672"/>
        <end position="682"/>
    </location>
</feature>
<dbReference type="EMBL" id="FN649740">
    <property type="protein sequence ID" value="CBN74718.1"/>
    <property type="molecule type" value="Genomic_DNA"/>
</dbReference>
<feature type="compositionally biased region" description="Gly residues" evidence="2">
    <location>
        <begin position="826"/>
        <end position="847"/>
    </location>
</feature>
<feature type="compositionally biased region" description="Basic and acidic residues" evidence="2">
    <location>
        <begin position="238"/>
        <end position="260"/>
    </location>
</feature>
<feature type="coiled-coil region" evidence="1">
    <location>
        <begin position="544"/>
        <end position="606"/>
    </location>
</feature>
<evidence type="ECO:0000313" key="3">
    <source>
        <dbReference type="EMBL" id="CBN74718.1"/>
    </source>
</evidence>
<evidence type="ECO:0000256" key="1">
    <source>
        <dbReference type="SAM" id="Coils"/>
    </source>
</evidence>
<feature type="compositionally biased region" description="Acidic residues" evidence="2">
    <location>
        <begin position="140"/>
        <end position="149"/>
    </location>
</feature>
<sequence>MEQGSSNGSRSSGDYPAGASASTSAEGNGGDSSVDKVTKSNQDEEEEGDDRSAYGSEDFDDQSKCSAAESEYDSRDYGFGEDDRSSTNSPTTADGSQTQTTGTAAEDGEVEARNEAVGGESTATGGGALDEHNNSLSSYAEDDFADDDSIVPPAQEEVVSTPLSSDKPPDAAGVAAAGNVDGNETNRQQERGEQSADDPAAAAGVTASPSPSFNQPDRRNSNGGDKGSADTRTAGGKNGDRHRQESASDRGDGMGNDRDATTNPGGARGVVREVDDKDRPMGSLPPVTELEERLRRANLENARLREAAEQNIAATPGSADDGGAKKELEVLKHQVEAARAVMLSSLADGEDKPERTLLELVLLAESQGYKQAEKNNAGGGGSRRRKSSAAEATAAAAAAVKVESIARAELEKRVESLERDLARAGQESRAQSARAASLQRQLDSGGNGGDQSGSGQSGSGGVAGGVGVVVNSGGGLDDVTIGVATADIMALKVKATQLVERLRHEKSARLKAERKTQKVAGKVQVLSDHIEKLMMFLKHEATQKAKAHEQQRRLQKELELVKARSTALLRSNQAKDRVTTELREGSKILEDQLRLMDEKYMELRTKLDWTRTKADKDVRRARAQASALRTKWAILCGDGEGGGGSSLLDTMQVDVAPGPHLNHSSSAPGTAAAGGGRGGTGAAGHNNNHGVAAGGHSPKFASSNNGQHHGGGPSRAGVGSPPIARRGGGGGGGGGGGRGVPLSRGGQDPLAPSTSDPSLLRGQQTRPQRSGFGGGNSSLKMVGAGGGGGKFKNAAVPLPGYAGGGGAARGGSPPGGLSAGLSAGTDPGGELLGDMGTGRGGTGGGGQRPPWSEQGGGRGAGDIASKKILYA</sequence>
<protein>
    <submittedName>
        <fullName evidence="3">Uncharacterized protein</fullName>
    </submittedName>
</protein>
<dbReference type="InParanoid" id="D8LMR7"/>
<feature type="compositionally biased region" description="Polar residues" evidence="2">
    <location>
        <begin position="752"/>
        <end position="768"/>
    </location>
</feature>
<accession>D8LMR7</accession>
<feature type="compositionally biased region" description="Polar residues" evidence="2">
    <location>
        <begin position="1"/>
        <end position="12"/>
    </location>
</feature>
<feature type="compositionally biased region" description="Low complexity" evidence="2">
    <location>
        <begin position="423"/>
        <end position="444"/>
    </location>
</feature>
<organism evidence="3 4">
    <name type="scientific">Ectocarpus siliculosus</name>
    <name type="common">Brown alga</name>
    <name type="synonym">Conferva siliculosa</name>
    <dbReference type="NCBI Taxonomy" id="2880"/>
    <lineage>
        <taxon>Eukaryota</taxon>
        <taxon>Sar</taxon>
        <taxon>Stramenopiles</taxon>
        <taxon>Ochrophyta</taxon>
        <taxon>PX clade</taxon>
        <taxon>Phaeophyceae</taxon>
        <taxon>Ectocarpales</taxon>
        <taxon>Ectocarpaceae</taxon>
        <taxon>Ectocarpus</taxon>
    </lineage>
</organism>
<feature type="region of interest" description="Disordered" evidence="2">
    <location>
        <begin position="656"/>
        <end position="779"/>
    </location>
</feature>
<feature type="compositionally biased region" description="Gly residues" evidence="2">
    <location>
        <begin position="445"/>
        <end position="460"/>
    </location>
</feature>